<keyword evidence="11 17" id="KW-0472">Membrane</keyword>
<dbReference type="NCBIfam" id="TIGR02847">
    <property type="entry name" value="CyoD"/>
    <property type="match status" value="1"/>
</dbReference>
<keyword evidence="6" id="KW-1003">Cell membrane</keyword>
<evidence type="ECO:0000256" key="8">
    <source>
        <dbReference type="ARBA" id="ARBA00022982"/>
    </source>
</evidence>
<evidence type="ECO:0000313" key="18">
    <source>
        <dbReference type="EMBL" id="MFC3579574.1"/>
    </source>
</evidence>
<comment type="subunit">
    <text evidence="3">Heterooctamer of two A chains, two B chains, two C chains and two D chains.</text>
</comment>
<evidence type="ECO:0000256" key="10">
    <source>
        <dbReference type="ARBA" id="ARBA00023002"/>
    </source>
</evidence>
<keyword evidence="10" id="KW-0560">Oxidoreductase</keyword>
<keyword evidence="5" id="KW-0813">Transport</keyword>
<keyword evidence="9 17" id="KW-1133">Transmembrane helix</keyword>
<reference evidence="19" key="1">
    <citation type="journal article" date="2019" name="Int. J. Syst. Evol. Microbiol.">
        <title>The Global Catalogue of Microorganisms (GCM) 10K type strain sequencing project: providing services to taxonomists for standard genome sequencing and annotation.</title>
        <authorList>
            <consortium name="The Broad Institute Genomics Platform"/>
            <consortium name="The Broad Institute Genome Sequencing Center for Infectious Disease"/>
            <person name="Wu L."/>
            <person name="Ma J."/>
        </authorList>
    </citation>
    <scope>NUCLEOTIDE SEQUENCE [LARGE SCALE GENOMIC DNA]</scope>
    <source>
        <strain evidence="19">KCTC 42739</strain>
    </source>
</reference>
<evidence type="ECO:0000256" key="9">
    <source>
        <dbReference type="ARBA" id="ARBA00022989"/>
    </source>
</evidence>
<dbReference type="Proteomes" id="UP001595713">
    <property type="component" value="Unassembled WGS sequence"/>
</dbReference>
<feature type="transmembrane region" description="Helical" evidence="17">
    <location>
        <begin position="30"/>
        <end position="49"/>
    </location>
</feature>
<keyword evidence="19" id="KW-1185">Reference proteome</keyword>
<evidence type="ECO:0000256" key="3">
    <source>
        <dbReference type="ARBA" id="ARBA00011700"/>
    </source>
</evidence>
<feature type="transmembrane region" description="Helical" evidence="17">
    <location>
        <begin position="93"/>
        <end position="115"/>
    </location>
</feature>
<protein>
    <recommendedName>
        <fullName evidence="4">Cytochrome bo(3) ubiquinol oxidase subunit 4</fullName>
    </recommendedName>
    <alternativeName>
        <fullName evidence="16">Cytochrome o ubiquinol oxidase subunit 4</fullName>
    </alternativeName>
    <alternativeName>
        <fullName evidence="13">Oxidase bo(3) subunit 4</fullName>
    </alternativeName>
    <alternativeName>
        <fullName evidence="14">Ubiquinol oxidase polypeptide IV</fullName>
    </alternativeName>
    <alternativeName>
        <fullName evidence="15">Ubiquinol oxidase subunit 4</fullName>
    </alternativeName>
</protein>
<evidence type="ECO:0000256" key="11">
    <source>
        <dbReference type="ARBA" id="ARBA00023136"/>
    </source>
</evidence>
<dbReference type="PANTHER" id="PTHR36835:SF1">
    <property type="entry name" value="CYTOCHROME BO(3) UBIQUINOL OXIDASE SUBUNIT 4"/>
    <property type="match status" value="1"/>
</dbReference>
<dbReference type="PANTHER" id="PTHR36835">
    <property type="entry name" value="CYTOCHROME BO(3) UBIQUINOL OXIDASE SUBUNIT 4"/>
    <property type="match status" value="1"/>
</dbReference>
<evidence type="ECO:0000313" key="19">
    <source>
        <dbReference type="Proteomes" id="UP001595713"/>
    </source>
</evidence>
<organism evidence="18 19">
    <name type="scientific">Sphingomonas hylomeconis</name>
    <dbReference type="NCBI Taxonomy" id="1395958"/>
    <lineage>
        <taxon>Bacteria</taxon>
        <taxon>Pseudomonadati</taxon>
        <taxon>Pseudomonadota</taxon>
        <taxon>Alphaproteobacteria</taxon>
        <taxon>Sphingomonadales</taxon>
        <taxon>Sphingomonadaceae</taxon>
        <taxon>Sphingomonas</taxon>
    </lineage>
</organism>
<comment type="function">
    <text evidence="12">Cytochrome bo(3) ubiquinol terminal oxidase is the component of the aerobic respiratory chain of E.coli that predominates when cells are grown at high aeration. Has proton pump activity across the membrane in addition to electron transfer, pumping 2 protons/electron.</text>
</comment>
<evidence type="ECO:0000256" key="17">
    <source>
        <dbReference type="SAM" id="Phobius"/>
    </source>
</evidence>
<comment type="caution">
    <text evidence="18">The sequence shown here is derived from an EMBL/GenBank/DDBJ whole genome shotgun (WGS) entry which is preliminary data.</text>
</comment>
<evidence type="ECO:0000256" key="2">
    <source>
        <dbReference type="ARBA" id="ARBA00008079"/>
    </source>
</evidence>
<name>A0ABV7SU93_9SPHN</name>
<accession>A0ABV7SU93</accession>
<dbReference type="InterPro" id="IPR050968">
    <property type="entry name" value="Cytochrome_c_oxidase_bac_sub4"/>
</dbReference>
<comment type="similarity">
    <text evidence="2">Belongs to the cytochrome c oxidase bacterial subunit 4 family.</text>
</comment>
<evidence type="ECO:0000256" key="12">
    <source>
        <dbReference type="ARBA" id="ARBA00025694"/>
    </source>
</evidence>
<evidence type="ECO:0000256" key="15">
    <source>
        <dbReference type="ARBA" id="ARBA00031887"/>
    </source>
</evidence>
<dbReference type="RefSeq" id="WP_261293526.1">
    <property type="nucleotide sequence ID" value="NZ_JANQBK010000003.1"/>
</dbReference>
<proteinExistence type="inferred from homology"/>
<evidence type="ECO:0000256" key="5">
    <source>
        <dbReference type="ARBA" id="ARBA00022448"/>
    </source>
</evidence>
<keyword evidence="7 17" id="KW-0812">Transmembrane</keyword>
<evidence type="ECO:0000256" key="6">
    <source>
        <dbReference type="ARBA" id="ARBA00022475"/>
    </source>
</evidence>
<dbReference type="InterPro" id="IPR005171">
    <property type="entry name" value="Cyt_c_oxidase_su4_prok"/>
</dbReference>
<dbReference type="EMBL" id="JBHRXP010000002">
    <property type="protein sequence ID" value="MFC3579574.1"/>
    <property type="molecule type" value="Genomic_DNA"/>
</dbReference>
<evidence type="ECO:0000256" key="16">
    <source>
        <dbReference type="ARBA" id="ARBA00032185"/>
    </source>
</evidence>
<comment type="subcellular location">
    <subcellularLocation>
        <location evidence="1">Cell membrane</location>
        <topology evidence="1">Multi-pass membrane protein</topology>
    </subcellularLocation>
</comment>
<evidence type="ECO:0000256" key="4">
    <source>
        <dbReference type="ARBA" id="ARBA00014689"/>
    </source>
</evidence>
<feature type="transmembrane region" description="Helical" evidence="17">
    <location>
        <begin position="61"/>
        <end position="81"/>
    </location>
</feature>
<sequence length="130" mass="13746">MSEAPKDNGDLAPGEDDSADPRALWRGVRGYVVGLVLAGLLTIASFSAVHSGLIYGPAIPVALIALAVAQMGVHLVFFLHITTGPDDANNMLALAFGVLIVALVLVGSLLIMANLNHQMMPPDMMRQMQR</sequence>
<evidence type="ECO:0000256" key="1">
    <source>
        <dbReference type="ARBA" id="ARBA00004651"/>
    </source>
</evidence>
<dbReference type="Pfam" id="PF03626">
    <property type="entry name" value="COX4_pro"/>
    <property type="match status" value="1"/>
</dbReference>
<evidence type="ECO:0000256" key="7">
    <source>
        <dbReference type="ARBA" id="ARBA00022692"/>
    </source>
</evidence>
<keyword evidence="8" id="KW-0249">Electron transport</keyword>
<evidence type="ECO:0000256" key="14">
    <source>
        <dbReference type="ARBA" id="ARBA00030211"/>
    </source>
</evidence>
<dbReference type="InterPro" id="IPR014210">
    <property type="entry name" value="Cyt_o_ubiqinol_oxidase_su4"/>
</dbReference>
<evidence type="ECO:0000256" key="13">
    <source>
        <dbReference type="ARBA" id="ARBA00030071"/>
    </source>
</evidence>
<gene>
    <name evidence="18" type="primary">cyoD</name>
    <name evidence="18" type="ORF">ACFONA_05300</name>
</gene>